<feature type="transmembrane region" description="Helical" evidence="1">
    <location>
        <begin position="93"/>
        <end position="111"/>
    </location>
</feature>
<dbReference type="OrthoDB" id="826196at2"/>
<protein>
    <recommendedName>
        <fullName evidence="4">DoxX-like protein</fullName>
    </recommendedName>
</protein>
<dbReference type="RefSeq" id="WP_144909088.1">
    <property type="nucleotide sequence ID" value="NZ_VLLI01000001.1"/>
</dbReference>
<keyword evidence="1" id="KW-1133">Transmembrane helix</keyword>
<keyword evidence="1" id="KW-0472">Membrane</keyword>
<feature type="transmembrane region" description="Helical" evidence="1">
    <location>
        <begin position="44"/>
        <end position="62"/>
    </location>
</feature>
<feature type="transmembrane region" description="Helical" evidence="1">
    <location>
        <begin position="69"/>
        <end position="87"/>
    </location>
</feature>
<evidence type="ECO:0008006" key="4">
    <source>
        <dbReference type="Google" id="ProtNLM"/>
    </source>
</evidence>
<dbReference type="AlphaFoldDB" id="A0A562UH09"/>
<dbReference type="Proteomes" id="UP000317010">
    <property type="component" value="Unassembled WGS sequence"/>
</dbReference>
<name>A0A562UH09_9SPHI</name>
<reference evidence="2 3" key="1">
    <citation type="submission" date="2019-07" db="EMBL/GenBank/DDBJ databases">
        <title>Genomic Encyclopedia of Archaeal and Bacterial Type Strains, Phase II (KMG-II): from individual species to whole genera.</title>
        <authorList>
            <person name="Goeker M."/>
        </authorList>
    </citation>
    <scope>NUCLEOTIDE SEQUENCE [LARGE SCALE GENOMIC DNA]</scope>
    <source>
        <strain evidence="2 3">ATCC BAA-1854</strain>
    </source>
</reference>
<sequence length="115" mass="13007">MLIKIITCLIMFFVIFMGFKQGVALVGGKPESVAIFEKANLNPFWQMLFGAFTMAGAIFILHPQLYKSGNIIMAVSILIIIYLQLSFKEIKSAIIELPFLFLNLLLIYLQYPLAN</sequence>
<comment type="caution">
    <text evidence="2">The sequence shown here is derived from an EMBL/GenBank/DDBJ whole genome shotgun (WGS) entry which is preliminary data.</text>
</comment>
<keyword evidence="1" id="KW-0812">Transmembrane</keyword>
<evidence type="ECO:0000256" key="1">
    <source>
        <dbReference type="SAM" id="Phobius"/>
    </source>
</evidence>
<accession>A0A562UH09</accession>
<dbReference type="EMBL" id="VLLI01000001">
    <property type="protein sequence ID" value="TWJ04677.1"/>
    <property type="molecule type" value="Genomic_DNA"/>
</dbReference>
<evidence type="ECO:0000313" key="3">
    <source>
        <dbReference type="Proteomes" id="UP000317010"/>
    </source>
</evidence>
<keyword evidence="3" id="KW-1185">Reference proteome</keyword>
<evidence type="ECO:0000313" key="2">
    <source>
        <dbReference type="EMBL" id="TWJ04677.1"/>
    </source>
</evidence>
<proteinExistence type="predicted"/>
<gene>
    <name evidence="2" type="ORF">JN11_00397</name>
</gene>
<organism evidence="2 3">
    <name type="scientific">Mucilaginibacter frigoritolerans</name>
    <dbReference type="NCBI Taxonomy" id="652788"/>
    <lineage>
        <taxon>Bacteria</taxon>
        <taxon>Pseudomonadati</taxon>
        <taxon>Bacteroidota</taxon>
        <taxon>Sphingobacteriia</taxon>
        <taxon>Sphingobacteriales</taxon>
        <taxon>Sphingobacteriaceae</taxon>
        <taxon>Mucilaginibacter</taxon>
    </lineage>
</organism>